<evidence type="ECO:0000313" key="2">
    <source>
        <dbReference type="EMBL" id="KAF2879938.1"/>
    </source>
</evidence>
<evidence type="ECO:0000313" key="3">
    <source>
        <dbReference type="Proteomes" id="UP000801492"/>
    </source>
</evidence>
<dbReference type="EMBL" id="VTPC01091054">
    <property type="protein sequence ID" value="KAF2879938.1"/>
    <property type="molecule type" value="Genomic_DNA"/>
</dbReference>
<accession>A0A8K0C4I7</accession>
<protein>
    <submittedName>
        <fullName evidence="2">Uncharacterized protein</fullName>
    </submittedName>
</protein>
<feature type="region of interest" description="Disordered" evidence="1">
    <location>
        <begin position="101"/>
        <end position="183"/>
    </location>
</feature>
<sequence length="243" mass="27678">MSDKSESCQYLSTLDFTFGFYQVDMHLNFIANKTAFTVEHETRLVRVITASRESLDRLLSSAVNHIPPYLQGRTFLRSETPTCAPKSQTGKTVLKQAPDDYRLQDAKQPPLFTQRPDNHGTSRESRRLLQSARGDSPASGRSPFLPRPPPTRQKRNSEQPLDKTSGQSPPRNRPSNSPRLAHTRIEISFRRLRLGIANRHNENIKHQKTPSNLRRYKSKRFNSFLGHSCRSNSETCSSEFAAV</sequence>
<dbReference type="Proteomes" id="UP000801492">
    <property type="component" value="Unassembled WGS sequence"/>
</dbReference>
<gene>
    <name evidence="2" type="ORF">ILUMI_26226</name>
</gene>
<proteinExistence type="predicted"/>
<comment type="caution">
    <text evidence="2">The sequence shown here is derived from an EMBL/GenBank/DDBJ whole genome shotgun (WGS) entry which is preliminary data.</text>
</comment>
<organism evidence="2 3">
    <name type="scientific">Ignelater luminosus</name>
    <name type="common">Cucubano</name>
    <name type="synonym">Pyrophorus luminosus</name>
    <dbReference type="NCBI Taxonomy" id="2038154"/>
    <lineage>
        <taxon>Eukaryota</taxon>
        <taxon>Metazoa</taxon>
        <taxon>Ecdysozoa</taxon>
        <taxon>Arthropoda</taxon>
        <taxon>Hexapoda</taxon>
        <taxon>Insecta</taxon>
        <taxon>Pterygota</taxon>
        <taxon>Neoptera</taxon>
        <taxon>Endopterygota</taxon>
        <taxon>Coleoptera</taxon>
        <taxon>Polyphaga</taxon>
        <taxon>Elateriformia</taxon>
        <taxon>Elateroidea</taxon>
        <taxon>Elateridae</taxon>
        <taxon>Agrypninae</taxon>
        <taxon>Pyrophorini</taxon>
        <taxon>Ignelater</taxon>
    </lineage>
</organism>
<feature type="compositionally biased region" description="Basic and acidic residues" evidence="1">
    <location>
        <begin position="116"/>
        <end position="127"/>
    </location>
</feature>
<reference evidence="2" key="1">
    <citation type="submission" date="2019-08" db="EMBL/GenBank/DDBJ databases">
        <title>The genome of the North American firefly Photinus pyralis.</title>
        <authorList>
            <consortium name="Photinus pyralis genome working group"/>
            <person name="Fallon T.R."/>
            <person name="Sander Lower S.E."/>
            <person name="Weng J.-K."/>
        </authorList>
    </citation>
    <scope>NUCLEOTIDE SEQUENCE</scope>
    <source>
        <strain evidence="2">TRF0915ILg1</strain>
        <tissue evidence="2">Whole body</tissue>
    </source>
</reference>
<name>A0A8K0C4I7_IGNLU</name>
<dbReference type="AlphaFoldDB" id="A0A8K0C4I7"/>
<feature type="compositionally biased region" description="Low complexity" evidence="1">
    <location>
        <begin position="168"/>
        <end position="179"/>
    </location>
</feature>
<keyword evidence="3" id="KW-1185">Reference proteome</keyword>
<evidence type="ECO:0000256" key="1">
    <source>
        <dbReference type="SAM" id="MobiDB-lite"/>
    </source>
</evidence>